<keyword evidence="7" id="KW-1185">Reference proteome</keyword>
<accession>A0ABP8HEE7</accession>
<evidence type="ECO:0000313" key="7">
    <source>
        <dbReference type="Proteomes" id="UP001501725"/>
    </source>
</evidence>
<comment type="similarity">
    <text evidence="1">Belongs to the eukaryotic/archaeal PrmC-related family.</text>
</comment>
<dbReference type="Pfam" id="PF05175">
    <property type="entry name" value="MTS"/>
    <property type="match status" value="1"/>
</dbReference>
<dbReference type="PROSITE" id="PS00092">
    <property type="entry name" value="N6_MTASE"/>
    <property type="match status" value="1"/>
</dbReference>
<dbReference type="InterPro" id="IPR029063">
    <property type="entry name" value="SAM-dependent_MTases_sf"/>
</dbReference>
<dbReference type="PANTHER" id="PTHR45875">
    <property type="entry name" value="METHYLTRANSFERASE N6AMT1"/>
    <property type="match status" value="1"/>
</dbReference>
<evidence type="ECO:0000313" key="6">
    <source>
        <dbReference type="EMBL" id="GAA4338248.1"/>
    </source>
</evidence>
<evidence type="ECO:0000256" key="4">
    <source>
        <dbReference type="ARBA" id="ARBA00022691"/>
    </source>
</evidence>
<feature type="domain" description="Methyltransferase small" evidence="5">
    <location>
        <begin position="47"/>
        <end position="140"/>
    </location>
</feature>
<evidence type="ECO:0000256" key="3">
    <source>
        <dbReference type="ARBA" id="ARBA00022679"/>
    </source>
</evidence>
<dbReference type="PANTHER" id="PTHR45875:SF1">
    <property type="entry name" value="METHYLTRANSFERASE N6AMT1"/>
    <property type="match status" value="1"/>
</dbReference>
<organism evidence="6 7">
    <name type="scientific">Flaviaesturariibacter amylovorans</name>
    <dbReference type="NCBI Taxonomy" id="1084520"/>
    <lineage>
        <taxon>Bacteria</taxon>
        <taxon>Pseudomonadati</taxon>
        <taxon>Bacteroidota</taxon>
        <taxon>Chitinophagia</taxon>
        <taxon>Chitinophagales</taxon>
        <taxon>Chitinophagaceae</taxon>
        <taxon>Flaviaestuariibacter</taxon>
    </lineage>
</organism>
<evidence type="ECO:0000259" key="5">
    <source>
        <dbReference type="Pfam" id="PF05175"/>
    </source>
</evidence>
<dbReference type="InterPro" id="IPR007848">
    <property type="entry name" value="Small_mtfrase_dom"/>
</dbReference>
<keyword evidence="2" id="KW-0489">Methyltransferase</keyword>
<comment type="caution">
    <text evidence="6">The sequence shown here is derived from an EMBL/GenBank/DDBJ whole genome shotgun (WGS) entry which is preliminary data.</text>
</comment>
<proteinExistence type="inferred from homology"/>
<evidence type="ECO:0000256" key="2">
    <source>
        <dbReference type="ARBA" id="ARBA00022603"/>
    </source>
</evidence>
<dbReference type="Proteomes" id="UP001501725">
    <property type="component" value="Unassembled WGS sequence"/>
</dbReference>
<sequence length="220" mass="24346">MKSLVKYLVSITVKPVLVKYLSGTRTYRYRNIVLQVPPEVFHPGFFTSTRMLLRYLQRTPLKGRSFLELGAGSGLLAVYAAQQGAVVTASDINPASVEILSGNARQNGVSLRVLHSDLFDAFPAGAFDVVAINPPYYRRQPASPKEQAWYCGAEGEYFQRLFTQLRGFLHADSDVLMVLCSGCDLAMIGAHAAAGGFVLQLVQRRQGILEDHFIYRIETA</sequence>
<dbReference type="SUPFAM" id="SSF53335">
    <property type="entry name" value="S-adenosyl-L-methionine-dependent methyltransferases"/>
    <property type="match status" value="1"/>
</dbReference>
<dbReference type="RefSeq" id="WP_345257048.1">
    <property type="nucleotide sequence ID" value="NZ_BAABGY010000011.1"/>
</dbReference>
<keyword evidence="4" id="KW-0949">S-adenosyl-L-methionine</keyword>
<reference evidence="7" key="1">
    <citation type="journal article" date="2019" name="Int. J. Syst. Evol. Microbiol.">
        <title>The Global Catalogue of Microorganisms (GCM) 10K type strain sequencing project: providing services to taxonomists for standard genome sequencing and annotation.</title>
        <authorList>
            <consortium name="The Broad Institute Genomics Platform"/>
            <consortium name="The Broad Institute Genome Sequencing Center for Infectious Disease"/>
            <person name="Wu L."/>
            <person name="Ma J."/>
        </authorList>
    </citation>
    <scope>NUCLEOTIDE SEQUENCE [LARGE SCALE GENOMIC DNA]</scope>
    <source>
        <strain evidence="7">JCM 17919</strain>
    </source>
</reference>
<gene>
    <name evidence="6" type="ORF">GCM10023184_34560</name>
</gene>
<dbReference type="EMBL" id="BAABGY010000011">
    <property type="protein sequence ID" value="GAA4338248.1"/>
    <property type="molecule type" value="Genomic_DNA"/>
</dbReference>
<name>A0ABP8HEE7_9BACT</name>
<dbReference type="CDD" id="cd02440">
    <property type="entry name" value="AdoMet_MTases"/>
    <property type="match status" value="1"/>
</dbReference>
<keyword evidence="3" id="KW-0808">Transferase</keyword>
<dbReference type="InterPro" id="IPR052190">
    <property type="entry name" value="Euk-Arch_PrmC-MTase"/>
</dbReference>
<dbReference type="InterPro" id="IPR002052">
    <property type="entry name" value="DNA_methylase_N6_adenine_CS"/>
</dbReference>
<evidence type="ECO:0000256" key="1">
    <source>
        <dbReference type="ARBA" id="ARBA00006149"/>
    </source>
</evidence>
<dbReference type="Gene3D" id="3.40.50.150">
    <property type="entry name" value="Vaccinia Virus protein VP39"/>
    <property type="match status" value="1"/>
</dbReference>
<protein>
    <recommendedName>
        <fullName evidence="5">Methyltransferase small domain-containing protein</fullName>
    </recommendedName>
</protein>